<feature type="region of interest" description="Disordered" evidence="1">
    <location>
        <begin position="34"/>
        <end position="56"/>
    </location>
</feature>
<comment type="caution">
    <text evidence="2">The sequence shown here is derived from an EMBL/GenBank/DDBJ whole genome shotgun (WGS) entry which is preliminary data.</text>
</comment>
<dbReference type="Proteomes" id="UP001597197">
    <property type="component" value="Unassembled WGS sequence"/>
</dbReference>
<gene>
    <name evidence="2" type="ORF">ACFSDX_09160</name>
</gene>
<sequence>MAKNQVTEADLREHYEHWQRLQVVHQAKQARYEPRVATASQDAGDFPGVVEHTSTQ</sequence>
<protein>
    <submittedName>
        <fullName evidence="2">Uncharacterized protein</fullName>
    </submittedName>
</protein>
<dbReference type="EMBL" id="JBHUFD010000003">
    <property type="protein sequence ID" value="MFD1872597.1"/>
    <property type="molecule type" value="Genomic_DNA"/>
</dbReference>
<reference evidence="3" key="1">
    <citation type="journal article" date="2019" name="Int. J. Syst. Evol. Microbiol.">
        <title>The Global Catalogue of Microorganisms (GCM) 10K type strain sequencing project: providing services to taxonomists for standard genome sequencing and annotation.</title>
        <authorList>
            <consortium name="The Broad Institute Genomics Platform"/>
            <consortium name="The Broad Institute Genome Sequencing Center for Infectious Disease"/>
            <person name="Wu L."/>
            <person name="Ma J."/>
        </authorList>
    </citation>
    <scope>NUCLEOTIDE SEQUENCE [LARGE SCALE GENOMIC DNA]</scope>
    <source>
        <strain evidence="3">CGMCC 1.15795</strain>
    </source>
</reference>
<organism evidence="2 3">
    <name type="scientific">Hymenobacter bucti</name>
    <dbReference type="NCBI Taxonomy" id="1844114"/>
    <lineage>
        <taxon>Bacteria</taxon>
        <taxon>Pseudomonadati</taxon>
        <taxon>Bacteroidota</taxon>
        <taxon>Cytophagia</taxon>
        <taxon>Cytophagales</taxon>
        <taxon>Hymenobacteraceae</taxon>
        <taxon>Hymenobacter</taxon>
    </lineage>
</organism>
<name>A0ABW4QSN4_9BACT</name>
<accession>A0ABW4QSN4</accession>
<evidence type="ECO:0000313" key="2">
    <source>
        <dbReference type="EMBL" id="MFD1872597.1"/>
    </source>
</evidence>
<keyword evidence="3" id="KW-1185">Reference proteome</keyword>
<proteinExistence type="predicted"/>
<evidence type="ECO:0000256" key="1">
    <source>
        <dbReference type="SAM" id="MobiDB-lite"/>
    </source>
</evidence>
<dbReference type="RefSeq" id="WP_382313039.1">
    <property type="nucleotide sequence ID" value="NZ_JBHUFD010000003.1"/>
</dbReference>
<evidence type="ECO:0000313" key="3">
    <source>
        <dbReference type="Proteomes" id="UP001597197"/>
    </source>
</evidence>